<keyword evidence="4" id="KW-1185">Reference proteome</keyword>
<reference evidence="3" key="2">
    <citation type="submission" date="2022-01" db="EMBL/GenBank/DDBJ databases">
        <authorList>
            <person name="Yamashiro T."/>
            <person name="Shiraishi A."/>
            <person name="Satake H."/>
            <person name="Nakayama K."/>
        </authorList>
    </citation>
    <scope>NUCLEOTIDE SEQUENCE</scope>
</reference>
<reference evidence="3" key="1">
    <citation type="journal article" date="2022" name="Int. J. Mol. Sci.">
        <title>Draft Genome of Tanacetum Coccineum: Genomic Comparison of Closely Related Tanacetum-Family Plants.</title>
        <authorList>
            <person name="Yamashiro T."/>
            <person name="Shiraishi A."/>
            <person name="Nakayama K."/>
            <person name="Satake H."/>
        </authorList>
    </citation>
    <scope>NUCLEOTIDE SEQUENCE</scope>
</reference>
<feature type="region of interest" description="Disordered" evidence="2">
    <location>
        <begin position="109"/>
        <end position="130"/>
    </location>
</feature>
<gene>
    <name evidence="3" type="ORF">Tco_0624944</name>
</gene>
<dbReference type="EMBL" id="BQNB010008596">
    <property type="protein sequence ID" value="GJS51582.1"/>
    <property type="molecule type" value="Genomic_DNA"/>
</dbReference>
<protein>
    <submittedName>
        <fullName evidence="3">Uncharacterized protein</fullName>
    </submittedName>
</protein>
<keyword evidence="1" id="KW-0175">Coiled coil</keyword>
<name>A0ABQ4WFG0_9ASTR</name>
<feature type="coiled-coil region" evidence="1">
    <location>
        <begin position="38"/>
        <end position="69"/>
    </location>
</feature>
<organism evidence="3 4">
    <name type="scientific">Tanacetum coccineum</name>
    <dbReference type="NCBI Taxonomy" id="301880"/>
    <lineage>
        <taxon>Eukaryota</taxon>
        <taxon>Viridiplantae</taxon>
        <taxon>Streptophyta</taxon>
        <taxon>Embryophyta</taxon>
        <taxon>Tracheophyta</taxon>
        <taxon>Spermatophyta</taxon>
        <taxon>Magnoliopsida</taxon>
        <taxon>eudicotyledons</taxon>
        <taxon>Gunneridae</taxon>
        <taxon>Pentapetalae</taxon>
        <taxon>asterids</taxon>
        <taxon>campanulids</taxon>
        <taxon>Asterales</taxon>
        <taxon>Asteraceae</taxon>
        <taxon>Asteroideae</taxon>
        <taxon>Anthemideae</taxon>
        <taxon>Anthemidinae</taxon>
        <taxon>Tanacetum</taxon>
    </lineage>
</organism>
<comment type="caution">
    <text evidence="3">The sequence shown here is derived from an EMBL/GenBank/DDBJ whole genome shotgun (WGS) entry which is preliminary data.</text>
</comment>
<feature type="compositionally biased region" description="Basic and acidic residues" evidence="2">
    <location>
        <begin position="110"/>
        <end position="127"/>
    </location>
</feature>
<evidence type="ECO:0000256" key="1">
    <source>
        <dbReference type="SAM" id="Coils"/>
    </source>
</evidence>
<evidence type="ECO:0000256" key="2">
    <source>
        <dbReference type="SAM" id="MobiDB-lite"/>
    </source>
</evidence>
<proteinExistence type="predicted"/>
<sequence length="193" mass="22819">MKNVIEQKINPIVEDLATDMDEFYRFLKEEILEDLKYFNSLKKEIESLKSQLELQRTHFSNEIDRLSKEYYYADHMNAILGVIFITSVSRPQLKRSQLEDRVLHNNSQVKKKEVQDHSRRDTPEHHNFKNAPKHMTEISSFLVNFGRNFLDLEVAFWKSNMLFLDLKGNDLLQLSVGSDIYSTPLQEKQLLLI</sequence>
<accession>A0ABQ4WFG0</accession>
<evidence type="ECO:0000313" key="4">
    <source>
        <dbReference type="Proteomes" id="UP001151760"/>
    </source>
</evidence>
<dbReference type="Proteomes" id="UP001151760">
    <property type="component" value="Unassembled WGS sequence"/>
</dbReference>
<evidence type="ECO:0000313" key="3">
    <source>
        <dbReference type="EMBL" id="GJS51582.1"/>
    </source>
</evidence>